<dbReference type="Proteomes" id="UP000501534">
    <property type="component" value="Chromosome"/>
</dbReference>
<protein>
    <recommendedName>
        <fullName evidence="3">Capsule biosynthesis protein</fullName>
    </recommendedName>
</protein>
<evidence type="ECO:0000313" key="2">
    <source>
        <dbReference type="Proteomes" id="UP000501534"/>
    </source>
</evidence>
<sequence>MRNPFTAHPNDVGETYAEHAVFAMRYGAKMTLGGIAALAHGLFPFLFRTTASRITDELGETLRASRNRGRTANEDTRQA</sequence>
<organism evidence="1 2">
    <name type="scientific">Usitatibacter rugosus</name>
    <dbReference type="NCBI Taxonomy" id="2732067"/>
    <lineage>
        <taxon>Bacteria</taxon>
        <taxon>Pseudomonadati</taxon>
        <taxon>Pseudomonadota</taxon>
        <taxon>Betaproteobacteria</taxon>
        <taxon>Nitrosomonadales</taxon>
        <taxon>Usitatibacteraceae</taxon>
        <taxon>Usitatibacter</taxon>
    </lineage>
</organism>
<proteinExistence type="predicted"/>
<dbReference type="EMBL" id="CP053069">
    <property type="protein sequence ID" value="QJR12656.1"/>
    <property type="molecule type" value="Genomic_DNA"/>
</dbReference>
<keyword evidence="2" id="KW-1185">Reference proteome</keyword>
<name>A0A6M4GZG8_9PROT</name>
<evidence type="ECO:0008006" key="3">
    <source>
        <dbReference type="Google" id="ProtNLM"/>
    </source>
</evidence>
<dbReference type="Pfam" id="PF19883">
    <property type="entry name" value="DUF6356"/>
    <property type="match status" value="1"/>
</dbReference>
<dbReference type="AlphaFoldDB" id="A0A6M4GZG8"/>
<dbReference type="RefSeq" id="WP_171088675.1">
    <property type="nucleotide sequence ID" value="NZ_CP053069.1"/>
</dbReference>
<dbReference type="KEGG" id="uru:DSM104443_03748"/>
<accession>A0A6M4GZG8</accession>
<dbReference type="InterPro" id="IPR045936">
    <property type="entry name" value="DUF6356"/>
</dbReference>
<evidence type="ECO:0000313" key="1">
    <source>
        <dbReference type="EMBL" id="QJR12656.1"/>
    </source>
</evidence>
<gene>
    <name evidence="1" type="ORF">DSM104443_03748</name>
</gene>
<reference evidence="1 2" key="1">
    <citation type="submission" date="2020-04" db="EMBL/GenBank/DDBJ databases">
        <title>Usitatibacter rugosus gen. nov., sp. nov. and Usitatibacter palustris sp. nov., novel members of Usitatibacteraceae fam. nov. within the order Nitrosomonadales isolated from soil.</title>
        <authorList>
            <person name="Huber K.J."/>
            <person name="Neumann-Schaal M."/>
            <person name="Geppert A."/>
            <person name="Luckner M."/>
            <person name="Wanner G."/>
            <person name="Overmann J."/>
        </authorList>
    </citation>
    <scope>NUCLEOTIDE SEQUENCE [LARGE SCALE GENOMIC DNA]</scope>
    <source>
        <strain evidence="1 2">0125_3</strain>
    </source>
</reference>